<dbReference type="Ensembl" id="ENSEEET00000012124.2">
    <property type="protein sequence ID" value="ENSEEEP00000011984.2"/>
    <property type="gene ID" value="ENSEEEG00000006042.2"/>
</dbReference>
<dbReference type="GO" id="GO:0009897">
    <property type="term" value="C:external side of plasma membrane"/>
    <property type="evidence" value="ECO:0007669"/>
    <property type="project" value="TreeGrafter"/>
</dbReference>
<keyword evidence="9 12" id="KW-1015">Disulfide bond</keyword>
<keyword evidence="4 13" id="KW-0812">Transmembrane</keyword>
<evidence type="ECO:0000256" key="5">
    <source>
        <dbReference type="ARBA" id="ARBA00022729"/>
    </source>
</evidence>
<dbReference type="CDD" id="cd00185">
    <property type="entry name" value="TNFRSF"/>
    <property type="match status" value="1"/>
</dbReference>
<dbReference type="PROSITE" id="PS50050">
    <property type="entry name" value="TNFR_NGFR_2"/>
    <property type="match status" value="1"/>
</dbReference>
<reference evidence="17" key="2">
    <citation type="journal article" date="2017" name="Sci. Adv.">
        <title>A tail of two voltages: Proteomic comparison of the three electric organs of the electric eel.</title>
        <authorList>
            <person name="Traeger L.L."/>
            <person name="Sabat G."/>
            <person name="Barrett-Wilt G.A."/>
            <person name="Wells G.B."/>
            <person name="Sussman M.R."/>
        </authorList>
    </citation>
    <scope>NUCLEOTIDE SEQUENCE [LARGE SCALE GENOMIC DNA]</scope>
</reference>
<comment type="subcellular location">
    <subcellularLocation>
        <location evidence="1">Membrane</location>
        <topology evidence="1">Single-pass type I membrane protein</topology>
    </subcellularLocation>
</comment>
<dbReference type="Proteomes" id="UP000314983">
    <property type="component" value="Chromosome 23"/>
</dbReference>
<organism evidence="16 17">
    <name type="scientific">Electrophorus electricus</name>
    <name type="common">Electric eel</name>
    <name type="synonym">Gymnotus electricus</name>
    <dbReference type="NCBI Taxonomy" id="8005"/>
    <lineage>
        <taxon>Eukaryota</taxon>
        <taxon>Metazoa</taxon>
        <taxon>Chordata</taxon>
        <taxon>Craniata</taxon>
        <taxon>Vertebrata</taxon>
        <taxon>Euteleostomi</taxon>
        <taxon>Actinopterygii</taxon>
        <taxon>Neopterygii</taxon>
        <taxon>Teleostei</taxon>
        <taxon>Ostariophysi</taxon>
        <taxon>Gymnotiformes</taxon>
        <taxon>Gymnotoidei</taxon>
        <taxon>Gymnotidae</taxon>
        <taxon>Electrophorus</taxon>
    </lineage>
</organism>
<dbReference type="Gene3D" id="2.10.50.10">
    <property type="entry name" value="Tumor Necrosis Factor Receptor, subunit A, domain 2"/>
    <property type="match status" value="3"/>
</dbReference>
<dbReference type="GeneTree" id="ENSGT00950000183126"/>
<dbReference type="Pfam" id="PF00020">
    <property type="entry name" value="TNFR_c6"/>
    <property type="match status" value="2"/>
</dbReference>
<keyword evidence="2" id="KW-0597">Phosphoprotein</keyword>
<dbReference type="SMART" id="SM00208">
    <property type="entry name" value="TNFR"/>
    <property type="match status" value="3"/>
</dbReference>
<dbReference type="FunFam" id="2.10.50.10:FF:000009">
    <property type="entry name" value="Tumor necrosis factor receptor superfamily member 14"/>
    <property type="match status" value="1"/>
</dbReference>
<name>A0A4W4EKN7_ELEEL</name>
<dbReference type="GO" id="GO:0002720">
    <property type="term" value="P:positive regulation of cytokine production involved in immune response"/>
    <property type="evidence" value="ECO:0007669"/>
    <property type="project" value="TreeGrafter"/>
</dbReference>
<evidence type="ECO:0000256" key="11">
    <source>
        <dbReference type="ARBA" id="ARBA00023180"/>
    </source>
</evidence>
<keyword evidence="5 14" id="KW-0732">Signal</keyword>
<dbReference type="GO" id="GO:0050829">
    <property type="term" value="P:defense response to Gram-negative bacterium"/>
    <property type="evidence" value="ECO:0007669"/>
    <property type="project" value="TreeGrafter"/>
</dbReference>
<evidence type="ECO:0000256" key="1">
    <source>
        <dbReference type="ARBA" id="ARBA00004479"/>
    </source>
</evidence>
<evidence type="ECO:0000256" key="7">
    <source>
        <dbReference type="ARBA" id="ARBA00022989"/>
    </source>
</evidence>
<dbReference type="InterPro" id="IPR008063">
    <property type="entry name" value="Fas_rcpt"/>
</dbReference>
<keyword evidence="7 13" id="KW-1133">Transmembrane helix</keyword>
<dbReference type="GO" id="GO:0046642">
    <property type="term" value="P:negative regulation of alpha-beta T cell proliferation"/>
    <property type="evidence" value="ECO:0007669"/>
    <property type="project" value="TreeGrafter"/>
</dbReference>
<comment type="caution">
    <text evidence="12">Lacks conserved residue(s) required for the propagation of feature annotation.</text>
</comment>
<dbReference type="GO" id="GO:0006915">
    <property type="term" value="P:apoptotic process"/>
    <property type="evidence" value="ECO:0007669"/>
    <property type="project" value="InterPro"/>
</dbReference>
<evidence type="ECO:0000259" key="15">
    <source>
        <dbReference type="PROSITE" id="PS50050"/>
    </source>
</evidence>
<dbReference type="InterPro" id="IPR001368">
    <property type="entry name" value="TNFR/NGFR_Cys_rich_reg"/>
</dbReference>
<evidence type="ECO:0000256" key="13">
    <source>
        <dbReference type="SAM" id="Phobius"/>
    </source>
</evidence>
<feature type="disulfide bond" evidence="12">
    <location>
        <begin position="62"/>
        <end position="77"/>
    </location>
</feature>
<evidence type="ECO:0000256" key="4">
    <source>
        <dbReference type="ARBA" id="ARBA00022692"/>
    </source>
</evidence>
<dbReference type="GO" id="GO:0007165">
    <property type="term" value="P:signal transduction"/>
    <property type="evidence" value="ECO:0007669"/>
    <property type="project" value="InterPro"/>
</dbReference>
<evidence type="ECO:0000256" key="6">
    <source>
        <dbReference type="ARBA" id="ARBA00022737"/>
    </source>
</evidence>
<proteinExistence type="predicted"/>
<reference evidence="16" key="5">
    <citation type="submission" date="2025-09" db="UniProtKB">
        <authorList>
            <consortium name="Ensembl"/>
        </authorList>
    </citation>
    <scope>IDENTIFICATION</scope>
</reference>
<evidence type="ECO:0000256" key="3">
    <source>
        <dbReference type="ARBA" id="ARBA00022581"/>
    </source>
</evidence>
<dbReference type="CDD" id="cd13405">
    <property type="entry name" value="TNFRSF14_teleost"/>
    <property type="match status" value="1"/>
</dbReference>
<evidence type="ECO:0000256" key="10">
    <source>
        <dbReference type="ARBA" id="ARBA00023170"/>
    </source>
</evidence>
<feature type="transmembrane region" description="Helical" evidence="13">
    <location>
        <begin position="195"/>
        <end position="217"/>
    </location>
</feature>
<feature type="signal peptide" evidence="14">
    <location>
        <begin position="1"/>
        <end position="24"/>
    </location>
</feature>
<evidence type="ECO:0000256" key="8">
    <source>
        <dbReference type="ARBA" id="ARBA00023136"/>
    </source>
</evidence>
<dbReference type="GO" id="GO:0006955">
    <property type="term" value="P:immune response"/>
    <property type="evidence" value="ECO:0007669"/>
    <property type="project" value="InterPro"/>
</dbReference>
<dbReference type="FunFam" id="2.10.50.10:FF:000007">
    <property type="entry name" value="TNF receptor superfamily member 14"/>
    <property type="match status" value="1"/>
</dbReference>
<dbReference type="AlphaFoldDB" id="A0A4W4EKN7"/>
<reference evidence="16" key="4">
    <citation type="submission" date="2025-08" db="UniProtKB">
        <authorList>
            <consortium name="Ensembl"/>
        </authorList>
    </citation>
    <scope>IDENTIFICATION</scope>
</reference>
<dbReference type="SUPFAM" id="SSF57586">
    <property type="entry name" value="TNF receptor-like"/>
    <property type="match status" value="2"/>
</dbReference>
<keyword evidence="3" id="KW-0945">Host-virus interaction</keyword>
<dbReference type="PANTHER" id="PTHR46838:SF1">
    <property type="entry name" value="TUMOR NECROSIS FACTOR RECEPTOR SUPERFAMILY MEMBER 14"/>
    <property type="match status" value="1"/>
</dbReference>
<keyword evidence="11" id="KW-0325">Glycoprotein</keyword>
<gene>
    <name evidence="16" type="primary">CD40</name>
</gene>
<reference evidence="17" key="1">
    <citation type="journal article" date="2014" name="Science">
        <title>Nonhuman genetics. Genomic basis for the convergent evolution of electric organs.</title>
        <authorList>
            <person name="Gallant J.R."/>
            <person name="Traeger L.L."/>
            <person name="Volkening J.D."/>
            <person name="Moffett H."/>
            <person name="Chen P.H."/>
            <person name="Novina C.D."/>
            <person name="Phillips G.N.Jr."/>
            <person name="Anand R."/>
            <person name="Wells G.B."/>
            <person name="Pinch M."/>
            <person name="Guth R."/>
            <person name="Unguez G.A."/>
            <person name="Albert J.S."/>
            <person name="Zakon H.H."/>
            <person name="Samanta M.P."/>
            <person name="Sussman M.R."/>
        </authorList>
    </citation>
    <scope>NUCLEOTIDE SEQUENCE [LARGE SCALE GENOMIC DNA]</scope>
</reference>
<keyword evidence="10" id="KW-0675">Receptor</keyword>
<protein>
    <recommendedName>
        <fullName evidence="15">TNFR-Cys domain-containing protein</fullName>
    </recommendedName>
</protein>
<feature type="repeat" description="TNFR-Cys" evidence="12">
    <location>
        <begin position="61"/>
        <end position="103"/>
    </location>
</feature>
<dbReference type="GO" id="GO:0050830">
    <property type="term" value="P:defense response to Gram-positive bacterium"/>
    <property type="evidence" value="ECO:0007669"/>
    <property type="project" value="TreeGrafter"/>
</dbReference>
<evidence type="ECO:0000313" key="16">
    <source>
        <dbReference type="Ensembl" id="ENSEEEP00000011984.2"/>
    </source>
</evidence>
<evidence type="ECO:0000313" key="17">
    <source>
        <dbReference type="Proteomes" id="UP000314983"/>
    </source>
</evidence>
<evidence type="ECO:0000256" key="12">
    <source>
        <dbReference type="PROSITE-ProRule" id="PRU00206"/>
    </source>
</evidence>
<dbReference type="GO" id="GO:2000406">
    <property type="term" value="P:positive regulation of T cell migration"/>
    <property type="evidence" value="ECO:0007669"/>
    <property type="project" value="TreeGrafter"/>
</dbReference>
<evidence type="ECO:0000256" key="9">
    <source>
        <dbReference type="ARBA" id="ARBA00023157"/>
    </source>
</evidence>
<dbReference type="FunFam" id="2.10.50.10:FF:000088">
    <property type="entry name" value="Si:ch211-261n11.7"/>
    <property type="match status" value="1"/>
</dbReference>
<accession>A0A4W4EKN7</accession>
<dbReference type="PANTHER" id="PTHR46838">
    <property type="entry name" value="TUMOR NECROSIS FACTOR RECEPTOR SUPERFAMILY MEMBER 14"/>
    <property type="match status" value="1"/>
</dbReference>
<feature type="chain" id="PRO_5044328022" description="TNFR-Cys domain-containing protein" evidence="14">
    <location>
        <begin position="25"/>
        <end position="236"/>
    </location>
</feature>
<dbReference type="GO" id="GO:0004888">
    <property type="term" value="F:transmembrane signaling receptor activity"/>
    <property type="evidence" value="ECO:0007669"/>
    <property type="project" value="InterPro"/>
</dbReference>
<dbReference type="PRINTS" id="PR01680">
    <property type="entry name" value="TNFACTORR6"/>
</dbReference>
<dbReference type="PROSITE" id="PS00652">
    <property type="entry name" value="TNFR_NGFR_1"/>
    <property type="match status" value="1"/>
</dbReference>
<evidence type="ECO:0000256" key="14">
    <source>
        <dbReference type="SAM" id="SignalP"/>
    </source>
</evidence>
<sequence>MISSLEIIFIIAAIFFMNLELCLCVCGRAEYKINGECCPMCAPGNCVYRHCTEDTSTTCVPCLESTYTAVPNGLEKCLICSVCDPEYGLKIKMKCTQSSDTVCEPLEGYYCMDQVRDSCTQAMKHTRCSPGQYIKQKGTALKDTTCDTCTAGTYSNGTFQTCQPHSKCEVWGLSEIKPGNNSSDVECGRQTPVPVIAGIIVPVAMVVVVVTTVALVISFKKKYTPVPPVGKDLILV</sequence>
<keyword evidence="8 13" id="KW-0472">Membrane</keyword>
<reference evidence="16" key="3">
    <citation type="submission" date="2020-05" db="EMBL/GenBank/DDBJ databases">
        <title>Electrophorus electricus (electric eel) genome, fEleEle1, primary haplotype.</title>
        <authorList>
            <person name="Myers G."/>
            <person name="Meyer A."/>
            <person name="Fedrigo O."/>
            <person name="Formenti G."/>
            <person name="Rhie A."/>
            <person name="Tracey A."/>
            <person name="Sims Y."/>
            <person name="Jarvis E.D."/>
        </authorList>
    </citation>
    <scope>NUCLEOTIDE SEQUENCE [LARGE SCALE GENOMIC DNA]</scope>
</reference>
<keyword evidence="6" id="KW-0677">Repeat</keyword>
<evidence type="ECO:0000256" key="2">
    <source>
        <dbReference type="ARBA" id="ARBA00022553"/>
    </source>
</evidence>
<keyword evidence="17" id="KW-1185">Reference proteome</keyword>
<dbReference type="OMA" id="LPWTRCS"/>
<dbReference type="STRING" id="8005.ENSEEEP00000011984"/>
<feature type="domain" description="TNFR-Cys" evidence="15">
    <location>
        <begin position="61"/>
        <end position="103"/>
    </location>
</feature>